<evidence type="ECO:0000256" key="3">
    <source>
        <dbReference type="ARBA" id="ARBA00022448"/>
    </source>
</evidence>
<comment type="caution">
    <text evidence="9">Lacks conserved residue(s) required for the propagation of feature annotation.</text>
</comment>
<keyword evidence="6 9" id="KW-1133">Transmembrane helix</keyword>
<dbReference type="GO" id="GO:0016192">
    <property type="term" value="P:vesicle-mediated transport"/>
    <property type="evidence" value="ECO:0007669"/>
    <property type="project" value="InterPro"/>
</dbReference>
<dbReference type="GO" id="GO:0016020">
    <property type="term" value="C:membrane"/>
    <property type="evidence" value="ECO:0007669"/>
    <property type="project" value="UniProtKB-SubCell"/>
</dbReference>
<accession>A0A9B0UA10</accession>
<comment type="function">
    <text evidence="1 9">May be involved in fusion of retrograde transport vesicles derived from an endocytic compartment with the Golgi complex.</text>
</comment>
<feature type="transmembrane region" description="Helical" evidence="9">
    <location>
        <begin position="145"/>
        <end position="162"/>
    </location>
</feature>
<dbReference type="AlphaFoldDB" id="A0A9B0UA10"/>
<reference evidence="11" key="1">
    <citation type="submission" date="2025-08" db="UniProtKB">
        <authorList>
            <consortium name="RefSeq"/>
        </authorList>
    </citation>
    <scope>IDENTIFICATION</scope>
    <source>
        <tissue evidence="11">Spleen</tissue>
    </source>
</reference>
<evidence type="ECO:0000256" key="1">
    <source>
        <dbReference type="ARBA" id="ARBA00003566"/>
    </source>
</evidence>
<evidence type="ECO:0000313" key="10">
    <source>
        <dbReference type="Proteomes" id="UP000504623"/>
    </source>
</evidence>
<evidence type="ECO:0000256" key="5">
    <source>
        <dbReference type="ARBA" id="ARBA00022927"/>
    </source>
</evidence>
<dbReference type="Pfam" id="PF04178">
    <property type="entry name" value="Got1"/>
    <property type="match status" value="1"/>
</dbReference>
<evidence type="ECO:0000256" key="8">
    <source>
        <dbReference type="ARBA" id="ARBA00025800"/>
    </source>
</evidence>
<evidence type="ECO:0000256" key="9">
    <source>
        <dbReference type="RuleBase" id="RU363111"/>
    </source>
</evidence>
<evidence type="ECO:0000313" key="11">
    <source>
        <dbReference type="RefSeq" id="XP_006876264.1"/>
    </source>
</evidence>
<organism evidence="10 11">
    <name type="scientific">Chrysochloris asiatica</name>
    <name type="common">Cape golden mole</name>
    <dbReference type="NCBI Taxonomy" id="185453"/>
    <lineage>
        <taxon>Eukaryota</taxon>
        <taxon>Metazoa</taxon>
        <taxon>Chordata</taxon>
        <taxon>Craniata</taxon>
        <taxon>Vertebrata</taxon>
        <taxon>Euteleostomi</taxon>
        <taxon>Mammalia</taxon>
        <taxon>Eutheria</taxon>
        <taxon>Afrotheria</taxon>
        <taxon>Chrysochloridae</taxon>
        <taxon>Chrysochlorinae</taxon>
        <taxon>Chrysochloris</taxon>
    </lineage>
</organism>
<comment type="subcellular location">
    <subcellularLocation>
        <location evidence="2 9">Membrane</location>
        <topology evidence="2 9">Multi-pass membrane protein</topology>
    </subcellularLocation>
</comment>
<dbReference type="PANTHER" id="PTHR23137">
    <property type="entry name" value="VESICLE TRANSPORT PROTEIN-RELATED"/>
    <property type="match status" value="1"/>
</dbReference>
<keyword evidence="10" id="KW-1185">Reference proteome</keyword>
<evidence type="ECO:0000256" key="4">
    <source>
        <dbReference type="ARBA" id="ARBA00022692"/>
    </source>
</evidence>
<dbReference type="GO" id="GO:0005737">
    <property type="term" value="C:cytoplasm"/>
    <property type="evidence" value="ECO:0007669"/>
    <property type="project" value="UniProtKB-ARBA"/>
</dbReference>
<feature type="transmembrane region" description="Helical" evidence="9">
    <location>
        <begin position="108"/>
        <end position="125"/>
    </location>
</feature>
<keyword evidence="5 9" id="KW-0653">Protein transport</keyword>
<comment type="similarity">
    <text evidence="8 9">Belongs to the SFT2 family.</text>
</comment>
<dbReference type="CTD" id="84826"/>
<dbReference type="PANTHER" id="PTHR23137:SF36">
    <property type="entry name" value="VESICLE TRANSPORT PROTEIN SFT2C"/>
    <property type="match status" value="1"/>
</dbReference>
<gene>
    <name evidence="11" type="primary">SFT2D3</name>
</gene>
<dbReference type="RefSeq" id="XP_006876264.1">
    <property type="nucleotide sequence ID" value="XM_006876202.1"/>
</dbReference>
<evidence type="ECO:0000256" key="2">
    <source>
        <dbReference type="ARBA" id="ARBA00004141"/>
    </source>
</evidence>
<dbReference type="GO" id="GO:0015031">
    <property type="term" value="P:protein transport"/>
    <property type="evidence" value="ECO:0007669"/>
    <property type="project" value="UniProtKB-KW"/>
</dbReference>
<keyword evidence="4 9" id="KW-0812">Transmembrane</keyword>
<proteinExistence type="inferred from homology"/>
<dbReference type="GO" id="GO:0012505">
    <property type="term" value="C:endomembrane system"/>
    <property type="evidence" value="ECO:0007669"/>
    <property type="project" value="UniProtKB-ARBA"/>
</dbReference>
<dbReference type="InterPro" id="IPR007305">
    <property type="entry name" value="Vesicle_transpt_Got1/SFT2"/>
</dbReference>
<dbReference type="InterPro" id="IPR011691">
    <property type="entry name" value="Vesicle_transpt_SFT2"/>
</dbReference>
<keyword evidence="7 9" id="KW-0472">Membrane</keyword>
<keyword evidence="3 9" id="KW-0813">Transport</keyword>
<dbReference type="Proteomes" id="UP000504623">
    <property type="component" value="Unplaced"/>
</dbReference>
<evidence type="ECO:0000256" key="6">
    <source>
        <dbReference type="ARBA" id="ARBA00022989"/>
    </source>
</evidence>
<dbReference type="OrthoDB" id="660759at2759"/>
<dbReference type="GeneID" id="102815436"/>
<sequence>MADLHGQLQAYLARAKPDGSAAAVPLLPEVEAEEPAGGNETRGTWLGRRSLQWSWAREPASPSPAWLPSVTRVQRLAASGVCLLLAVLCFSLAALYAPVLLLRARKFALLWTLGSALALTGGSLLRGDSACGRLLRGEEAPSRTALLYATALGTTLYAALGLRSTTLTVLGACAQMAALLGLLLNQLPWGGSTALRLALGRLAPRASLSKALPV</sequence>
<name>A0A9B0UA10_CHRAS</name>
<protein>
    <recommendedName>
        <fullName evidence="9">Vesicle transport protein</fullName>
    </recommendedName>
</protein>
<evidence type="ECO:0000256" key="7">
    <source>
        <dbReference type="ARBA" id="ARBA00023136"/>
    </source>
</evidence>
<feature type="transmembrane region" description="Helical" evidence="9">
    <location>
        <begin position="76"/>
        <end position="96"/>
    </location>
</feature>